<reference evidence="5 6" key="1">
    <citation type="submission" date="2022-02" db="EMBL/GenBank/DDBJ databases">
        <title>Paenibacillus sp. MBLB1776 Whole Genome Shotgun Sequencing.</title>
        <authorList>
            <person name="Hwang C.Y."/>
            <person name="Cho E.-S."/>
            <person name="Seo M.-J."/>
        </authorList>
    </citation>
    <scope>NUCLEOTIDE SEQUENCE [LARGE SCALE GENOMIC DNA]</scope>
    <source>
        <strain evidence="5 6">MBLB1776</strain>
    </source>
</reference>
<dbReference type="PROSITE" id="PS01117">
    <property type="entry name" value="HTH_MARR_1"/>
    <property type="match status" value="1"/>
</dbReference>
<dbReference type="PRINTS" id="PR00598">
    <property type="entry name" value="HTHMARR"/>
</dbReference>
<feature type="domain" description="HTH marR-type" evidence="4">
    <location>
        <begin position="6"/>
        <end position="138"/>
    </location>
</feature>
<dbReference type="InterPro" id="IPR036390">
    <property type="entry name" value="WH_DNA-bd_sf"/>
</dbReference>
<sequence length="161" mass="18323">MKKHPSEQLALHLYRVNRKLQYLMSIHLKPYDITPEQWNVLKHVQETNGVSQKDLSVMADKDKTSITRTLDSLERRGAVRRQVNPEDRRSFLVFLTEEGMGLIERLQPIPDKVNRLVSRDLSGEELAVFRQTLTLLQSRIEAETAGTDSVAGGSPDSRLDG</sequence>
<dbReference type="InterPro" id="IPR036388">
    <property type="entry name" value="WH-like_DNA-bd_sf"/>
</dbReference>
<dbReference type="GO" id="GO:0003677">
    <property type="term" value="F:DNA binding"/>
    <property type="evidence" value="ECO:0007669"/>
    <property type="project" value="UniProtKB-KW"/>
</dbReference>
<dbReference type="InterPro" id="IPR000835">
    <property type="entry name" value="HTH_MarR-typ"/>
</dbReference>
<evidence type="ECO:0000259" key="4">
    <source>
        <dbReference type="PROSITE" id="PS50995"/>
    </source>
</evidence>
<evidence type="ECO:0000313" key="6">
    <source>
        <dbReference type="Proteomes" id="UP001305702"/>
    </source>
</evidence>
<keyword evidence="1" id="KW-0805">Transcription regulation</keyword>
<dbReference type="PANTHER" id="PTHR42756:SF1">
    <property type="entry name" value="TRANSCRIPTIONAL REPRESSOR OF EMRAB OPERON"/>
    <property type="match status" value="1"/>
</dbReference>
<name>A0AA96REP5_9BACL</name>
<dbReference type="EMBL" id="CP130318">
    <property type="protein sequence ID" value="WNQ10616.1"/>
    <property type="molecule type" value="Genomic_DNA"/>
</dbReference>
<evidence type="ECO:0000256" key="2">
    <source>
        <dbReference type="ARBA" id="ARBA00023125"/>
    </source>
</evidence>
<dbReference type="SUPFAM" id="SSF46785">
    <property type="entry name" value="Winged helix' DNA-binding domain"/>
    <property type="match status" value="1"/>
</dbReference>
<evidence type="ECO:0000256" key="1">
    <source>
        <dbReference type="ARBA" id="ARBA00023015"/>
    </source>
</evidence>
<dbReference type="SMART" id="SM00347">
    <property type="entry name" value="HTH_MARR"/>
    <property type="match status" value="1"/>
</dbReference>
<protein>
    <submittedName>
        <fullName evidence="5">MarR family transcriptional regulator</fullName>
    </submittedName>
</protein>
<organism evidence="5 6">
    <name type="scientific">Paenibacillus aurantius</name>
    <dbReference type="NCBI Taxonomy" id="2918900"/>
    <lineage>
        <taxon>Bacteria</taxon>
        <taxon>Bacillati</taxon>
        <taxon>Bacillota</taxon>
        <taxon>Bacilli</taxon>
        <taxon>Bacillales</taxon>
        <taxon>Paenibacillaceae</taxon>
        <taxon>Paenibacillus</taxon>
    </lineage>
</organism>
<dbReference type="GO" id="GO:0003700">
    <property type="term" value="F:DNA-binding transcription factor activity"/>
    <property type="evidence" value="ECO:0007669"/>
    <property type="project" value="InterPro"/>
</dbReference>
<dbReference type="PROSITE" id="PS50995">
    <property type="entry name" value="HTH_MARR_2"/>
    <property type="match status" value="1"/>
</dbReference>
<keyword evidence="6" id="KW-1185">Reference proteome</keyword>
<keyword evidence="2" id="KW-0238">DNA-binding</keyword>
<dbReference type="RefSeq" id="WP_315604390.1">
    <property type="nucleotide sequence ID" value="NZ_CP130318.1"/>
</dbReference>
<dbReference type="Gene3D" id="1.10.10.10">
    <property type="entry name" value="Winged helix-like DNA-binding domain superfamily/Winged helix DNA-binding domain"/>
    <property type="match status" value="1"/>
</dbReference>
<gene>
    <name evidence="5" type="ORF">MJA45_23825</name>
</gene>
<dbReference type="InterPro" id="IPR023187">
    <property type="entry name" value="Tscrpt_reg_MarR-type_CS"/>
</dbReference>
<keyword evidence="3" id="KW-0804">Transcription</keyword>
<evidence type="ECO:0000256" key="3">
    <source>
        <dbReference type="ARBA" id="ARBA00023163"/>
    </source>
</evidence>
<dbReference type="AlphaFoldDB" id="A0AA96REP5"/>
<dbReference type="Pfam" id="PF12802">
    <property type="entry name" value="MarR_2"/>
    <property type="match status" value="1"/>
</dbReference>
<evidence type="ECO:0000313" key="5">
    <source>
        <dbReference type="EMBL" id="WNQ10616.1"/>
    </source>
</evidence>
<dbReference type="KEGG" id="paun:MJA45_23825"/>
<dbReference type="PANTHER" id="PTHR42756">
    <property type="entry name" value="TRANSCRIPTIONAL REGULATOR, MARR"/>
    <property type="match status" value="1"/>
</dbReference>
<dbReference type="Proteomes" id="UP001305702">
    <property type="component" value="Chromosome"/>
</dbReference>
<accession>A0AA96REP5</accession>
<proteinExistence type="predicted"/>